<feature type="domain" description="Smr" evidence="2">
    <location>
        <begin position="134"/>
        <end position="221"/>
    </location>
</feature>
<evidence type="ECO:0000313" key="3">
    <source>
        <dbReference type="EMBL" id="GJD52618.1"/>
    </source>
</evidence>
<accession>A0ABQ4R4P5</accession>
<keyword evidence="3" id="KW-0378">Hydrolase</keyword>
<dbReference type="GO" id="GO:0004519">
    <property type="term" value="F:endonuclease activity"/>
    <property type="evidence" value="ECO:0007669"/>
    <property type="project" value="UniProtKB-KW"/>
</dbReference>
<feature type="region of interest" description="Disordered" evidence="1">
    <location>
        <begin position="28"/>
        <end position="112"/>
    </location>
</feature>
<dbReference type="Proteomes" id="UP001055167">
    <property type="component" value="Unassembled WGS sequence"/>
</dbReference>
<keyword evidence="4" id="KW-1185">Reference proteome</keyword>
<keyword evidence="3" id="KW-0540">Nuclease</keyword>
<feature type="compositionally biased region" description="Pro residues" evidence="1">
    <location>
        <begin position="34"/>
        <end position="43"/>
    </location>
</feature>
<dbReference type="InterPro" id="IPR002625">
    <property type="entry name" value="Smr_dom"/>
</dbReference>
<reference evidence="3" key="1">
    <citation type="journal article" date="2021" name="Front. Microbiol.">
        <title>Comprehensive Comparative Genomics and Phenotyping of Methylobacterium Species.</title>
        <authorList>
            <person name="Alessa O."/>
            <person name="Ogura Y."/>
            <person name="Fujitani Y."/>
            <person name="Takami H."/>
            <person name="Hayashi T."/>
            <person name="Sahin N."/>
            <person name="Tani A."/>
        </authorList>
    </citation>
    <scope>NUCLEOTIDE SEQUENCE</scope>
    <source>
        <strain evidence="3">KCTC 52305</strain>
    </source>
</reference>
<dbReference type="Pfam" id="PF01713">
    <property type="entry name" value="Smr"/>
    <property type="match status" value="1"/>
</dbReference>
<feature type="compositionally biased region" description="Pro residues" evidence="1">
    <location>
        <begin position="100"/>
        <end position="111"/>
    </location>
</feature>
<evidence type="ECO:0000259" key="2">
    <source>
        <dbReference type="PROSITE" id="PS50828"/>
    </source>
</evidence>
<dbReference type="PANTHER" id="PTHR35562:SF2">
    <property type="entry name" value="DNA ENDONUCLEASE SMRA-RELATED"/>
    <property type="match status" value="1"/>
</dbReference>
<sequence>MSGPRRPRERRLTVDERHLWAEIARLITPLRGRAPPPAPPAPAPVAAEAPRAGKGTASKGTALKPVPAKPANAKPAAAKPGKPVSAKPASAKPAVARPAPATPPAAPPLPPLAALERRLRTGLRRGSRTVDAVIDLHGLRQAEAHAALVGFLHRSRHAGHAVVLVVTGKGAAGDDPYAERGVLRRSVPHWLRLPELRPLVVGFEEAAHHHGGGGALYIRLRRRG</sequence>
<gene>
    <name evidence="3" type="primary">mutS2</name>
    <name evidence="3" type="ORF">OPKNFCMD_5384</name>
</gene>
<protein>
    <submittedName>
        <fullName evidence="3">Endonuclease MutS2</fullName>
    </submittedName>
</protein>
<evidence type="ECO:0000313" key="4">
    <source>
        <dbReference type="Proteomes" id="UP001055167"/>
    </source>
</evidence>
<comment type="caution">
    <text evidence="3">The sequence shown here is derived from an EMBL/GenBank/DDBJ whole genome shotgun (WGS) entry which is preliminary data.</text>
</comment>
<dbReference type="PROSITE" id="PS50828">
    <property type="entry name" value="SMR"/>
    <property type="match status" value="1"/>
</dbReference>
<dbReference type="EMBL" id="BPQH01000020">
    <property type="protein sequence ID" value="GJD52618.1"/>
    <property type="molecule type" value="Genomic_DNA"/>
</dbReference>
<name>A0ABQ4R4P5_9HYPH</name>
<organism evidence="3 4">
    <name type="scientific">Methylobacterium crusticola</name>
    <dbReference type="NCBI Taxonomy" id="1697972"/>
    <lineage>
        <taxon>Bacteria</taxon>
        <taxon>Pseudomonadati</taxon>
        <taxon>Pseudomonadota</taxon>
        <taxon>Alphaproteobacteria</taxon>
        <taxon>Hyphomicrobiales</taxon>
        <taxon>Methylobacteriaceae</taxon>
        <taxon>Methylobacterium</taxon>
    </lineage>
</organism>
<dbReference type="RefSeq" id="WP_128564326.1">
    <property type="nucleotide sequence ID" value="NZ_BPQH01000020.1"/>
</dbReference>
<dbReference type="InterPro" id="IPR036063">
    <property type="entry name" value="Smr_dom_sf"/>
</dbReference>
<reference evidence="3" key="2">
    <citation type="submission" date="2021-08" db="EMBL/GenBank/DDBJ databases">
        <authorList>
            <person name="Tani A."/>
            <person name="Ola A."/>
            <person name="Ogura Y."/>
            <person name="Katsura K."/>
            <person name="Hayashi T."/>
        </authorList>
    </citation>
    <scope>NUCLEOTIDE SEQUENCE</scope>
    <source>
        <strain evidence="3">KCTC 52305</strain>
    </source>
</reference>
<dbReference type="SUPFAM" id="SSF160443">
    <property type="entry name" value="SMR domain-like"/>
    <property type="match status" value="1"/>
</dbReference>
<dbReference type="PANTHER" id="PTHR35562">
    <property type="entry name" value="DNA ENDONUCLEASE SMRA-RELATED"/>
    <property type="match status" value="1"/>
</dbReference>
<keyword evidence="3" id="KW-0255">Endonuclease</keyword>
<proteinExistence type="predicted"/>
<feature type="compositionally biased region" description="Low complexity" evidence="1">
    <location>
        <begin position="62"/>
        <end position="99"/>
    </location>
</feature>
<dbReference type="Gene3D" id="3.30.1370.110">
    <property type="match status" value="1"/>
</dbReference>
<evidence type="ECO:0000256" key="1">
    <source>
        <dbReference type="SAM" id="MobiDB-lite"/>
    </source>
</evidence>